<organism evidence="16 17">
    <name type="scientific">Sedimentibacter acidaminivorans</name>
    <dbReference type="NCBI Taxonomy" id="913099"/>
    <lineage>
        <taxon>Bacteria</taxon>
        <taxon>Bacillati</taxon>
        <taxon>Bacillota</taxon>
        <taxon>Tissierellia</taxon>
        <taxon>Sedimentibacter</taxon>
    </lineage>
</organism>
<dbReference type="EMBL" id="JAGGKS010000009">
    <property type="protein sequence ID" value="MBP1927035.1"/>
    <property type="molecule type" value="Genomic_DNA"/>
</dbReference>
<dbReference type="GO" id="GO:0008703">
    <property type="term" value="F:5-amino-6-(5-phosphoribosylamino)uracil reductase activity"/>
    <property type="evidence" value="ECO:0007669"/>
    <property type="project" value="UniProtKB-EC"/>
</dbReference>
<dbReference type="InterPro" id="IPR011549">
    <property type="entry name" value="RibD_C"/>
</dbReference>
<dbReference type="InterPro" id="IPR002125">
    <property type="entry name" value="CMP_dCMP_dom"/>
</dbReference>
<protein>
    <recommendedName>
        <fullName evidence="14">Riboflavin biosynthesis protein RibD</fullName>
    </recommendedName>
    <domain>
        <recommendedName>
            <fullName evidence="14">Diaminohydroxyphosphoribosylaminopyrimidine deaminase</fullName>
            <shortName evidence="14">DRAP deaminase</shortName>
            <ecNumber evidence="14">3.5.4.26</ecNumber>
        </recommendedName>
        <alternativeName>
            <fullName evidence="14">Riboflavin-specific deaminase</fullName>
        </alternativeName>
    </domain>
    <domain>
        <recommendedName>
            <fullName evidence="14">5-amino-6-(5-phosphoribosylamino)uracil reductase</fullName>
            <ecNumber evidence="14">1.1.1.193</ecNumber>
        </recommendedName>
        <alternativeName>
            <fullName evidence="14">HTP reductase</fullName>
        </alternativeName>
    </domain>
</protein>
<dbReference type="PROSITE" id="PS00903">
    <property type="entry name" value="CYT_DCMP_DEAMINASES_1"/>
    <property type="match status" value="1"/>
</dbReference>
<comment type="cofactor">
    <cofactor evidence="14">
        <name>Zn(2+)</name>
        <dbReference type="ChEBI" id="CHEBI:29105"/>
    </cofactor>
    <text evidence="14">Binds 1 zinc ion.</text>
</comment>
<evidence type="ECO:0000256" key="4">
    <source>
        <dbReference type="ARBA" id="ARBA00005259"/>
    </source>
</evidence>
<dbReference type="Gene3D" id="3.40.430.10">
    <property type="entry name" value="Dihydrofolate Reductase, subunit A"/>
    <property type="match status" value="1"/>
</dbReference>
<evidence type="ECO:0000256" key="7">
    <source>
        <dbReference type="ARBA" id="ARBA00022723"/>
    </source>
</evidence>
<dbReference type="SUPFAM" id="SSF53927">
    <property type="entry name" value="Cytidine deaminase-like"/>
    <property type="match status" value="1"/>
</dbReference>
<dbReference type="RefSeq" id="WP_209512750.1">
    <property type="nucleotide sequence ID" value="NZ_JAGGKS010000009.1"/>
</dbReference>
<dbReference type="EC" id="3.5.4.26" evidence="14"/>
<sequence length="367" mass="40370">MDNVYMKRALDLSLNGIGKTSPNPLVGAVIVKDGKIIGEGYHEYYGGPHAEVNAIKSAKEDVEGATIYVTLEPCSHYGKTPPCVDLLVSKKISKVVISMIDPNPKVAGKGIEILRKNGIEVVIGILEKEARKVNEIFLKYIRDKKPFCILKTAMTIDGKIATKTGESMWITNEKSRSYVHELRNQVSGIMVGVNTIISDNPSLTTRLEHGGIDATRIIVDSSLRIPLKSKVLNINSPKNTIIATTKNADSKKIEKLKNIEGVEVVVAPMKEYRVDLKYLFDYLGQKCIDSVLVEGGSTLNFSVVKECLVDKVITFLAPKIIGGKDAKTSIGGDGFERLTDAVILHDIQISNFDEDIMIEAYTREEMS</sequence>
<keyword evidence="11" id="KW-0511">Multifunctional enzyme</keyword>
<evidence type="ECO:0000256" key="2">
    <source>
        <dbReference type="ARBA" id="ARBA00004882"/>
    </source>
</evidence>
<keyword evidence="9 14" id="KW-0521">NADP</keyword>
<dbReference type="PANTHER" id="PTHR38011:SF7">
    <property type="entry name" value="2,5-DIAMINO-6-RIBOSYLAMINO-4(3H)-PYRIMIDINONE 5'-PHOSPHATE REDUCTASE"/>
    <property type="match status" value="1"/>
</dbReference>
<evidence type="ECO:0000256" key="8">
    <source>
        <dbReference type="ARBA" id="ARBA00022833"/>
    </source>
</evidence>
<keyword evidence="17" id="KW-1185">Reference proteome</keyword>
<feature type="domain" description="CMP/dCMP-type deaminase" evidence="15">
    <location>
        <begin position="1"/>
        <end position="122"/>
    </location>
</feature>
<evidence type="ECO:0000256" key="13">
    <source>
        <dbReference type="ARBA" id="ARBA00049886"/>
    </source>
</evidence>
<proteinExistence type="inferred from homology"/>
<dbReference type="CDD" id="cd01284">
    <property type="entry name" value="Riboflavin_deaminase-reductase"/>
    <property type="match status" value="1"/>
</dbReference>
<dbReference type="SUPFAM" id="SSF53597">
    <property type="entry name" value="Dihydrofolate reductase-like"/>
    <property type="match status" value="1"/>
</dbReference>
<dbReference type="NCBIfam" id="TIGR00227">
    <property type="entry name" value="ribD_Cterm"/>
    <property type="match status" value="1"/>
</dbReference>
<dbReference type="PIRSF" id="PIRSF006769">
    <property type="entry name" value="RibD"/>
    <property type="match status" value="1"/>
</dbReference>
<comment type="catalytic activity">
    <reaction evidence="13 14">
        <text>2,5-diamino-6-hydroxy-4-(5-phosphoribosylamino)-pyrimidine + H2O + H(+) = 5-amino-6-(5-phospho-D-ribosylamino)uracil + NH4(+)</text>
        <dbReference type="Rhea" id="RHEA:21868"/>
        <dbReference type="ChEBI" id="CHEBI:15377"/>
        <dbReference type="ChEBI" id="CHEBI:15378"/>
        <dbReference type="ChEBI" id="CHEBI:28938"/>
        <dbReference type="ChEBI" id="CHEBI:58453"/>
        <dbReference type="ChEBI" id="CHEBI:58614"/>
        <dbReference type="EC" id="3.5.4.26"/>
    </reaction>
</comment>
<evidence type="ECO:0000256" key="3">
    <source>
        <dbReference type="ARBA" id="ARBA00004910"/>
    </source>
</evidence>
<comment type="catalytic activity">
    <reaction evidence="12 14">
        <text>5-amino-6-(5-phospho-D-ribitylamino)uracil + NADP(+) = 5-amino-6-(5-phospho-D-ribosylamino)uracil + NADPH + H(+)</text>
        <dbReference type="Rhea" id="RHEA:17845"/>
        <dbReference type="ChEBI" id="CHEBI:15378"/>
        <dbReference type="ChEBI" id="CHEBI:57783"/>
        <dbReference type="ChEBI" id="CHEBI:58349"/>
        <dbReference type="ChEBI" id="CHEBI:58421"/>
        <dbReference type="ChEBI" id="CHEBI:58453"/>
        <dbReference type="EC" id="1.1.1.193"/>
    </reaction>
</comment>
<comment type="pathway">
    <text evidence="3 14">Cofactor biosynthesis; riboflavin biosynthesis; 5-amino-6-(D-ribitylamino)uracil from GTP: step 3/4.</text>
</comment>
<evidence type="ECO:0000256" key="10">
    <source>
        <dbReference type="ARBA" id="ARBA00023002"/>
    </source>
</evidence>
<evidence type="ECO:0000256" key="12">
    <source>
        <dbReference type="ARBA" id="ARBA00049861"/>
    </source>
</evidence>
<dbReference type="InterPro" id="IPR024072">
    <property type="entry name" value="DHFR-like_dom_sf"/>
</dbReference>
<dbReference type="InterPro" id="IPR050765">
    <property type="entry name" value="Riboflavin_Biosynth_HTPR"/>
</dbReference>
<dbReference type="Proteomes" id="UP001519342">
    <property type="component" value="Unassembled WGS sequence"/>
</dbReference>
<keyword evidence="7 14" id="KW-0479">Metal-binding</keyword>
<dbReference type="InterPro" id="IPR016193">
    <property type="entry name" value="Cytidine_deaminase-like"/>
</dbReference>
<dbReference type="PROSITE" id="PS51747">
    <property type="entry name" value="CYT_DCMP_DEAMINASES_2"/>
    <property type="match status" value="1"/>
</dbReference>
<keyword evidence="14 16" id="KW-0378">Hydrolase</keyword>
<dbReference type="EC" id="1.1.1.193" evidence="14"/>
<name>A0ABS4GH75_9FIRM</name>
<dbReference type="Pfam" id="PF00383">
    <property type="entry name" value="dCMP_cyt_deam_1"/>
    <property type="match status" value="1"/>
</dbReference>
<gene>
    <name evidence="16" type="ORF">J2Z76_002907</name>
</gene>
<evidence type="ECO:0000256" key="9">
    <source>
        <dbReference type="ARBA" id="ARBA00022857"/>
    </source>
</evidence>
<comment type="similarity">
    <text evidence="4 14">In the N-terminal section; belongs to the cytidine and deoxycytidylate deaminase family.</text>
</comment>
<comment type="caution">
    <text evidence="16">The sequence shown here is derived from an EMBL/GenBank/DDBJ whole genome shotgun (WGS) entry which is preliminary data.</text>
</comment>
<dbReference type="InterPro" id="IPR004794">
    <property type="entry name" value="Eubact_RibD"/>
</dbReference>
<reference evidence="16 17" key="1">
    <citation type="submission" date="2021-03" db="EMBL/GenBank/DDBJ databases">
        <title>Genomic Encyclopedia of Type Strains, Phase IV (KMG-IV): sequencing the most valuable type-strain genomes for metagenomic binning, comparative biology and taxonomic classification.</title>
        <authorList>
            <person name="Goeker M."/>
        </authorList>
    </citation>
    <scope>NUCLEOTIDE SEQUENCE [LARGE SCALE GENOMIC DNA]</scope>
    <source>
        <strain evidence="16 17">DSM 24004</strain>
    </source>
</reference>
<accession>A0ABS4GH75</accession>
<evidence type="ECO:0000259" key="15">
    <source>
        <dbReference type="PROSITE" id="PS51747"/>
    </source>
</evidence>
<evidence type="ECO:0000256" key="14">
    <source>
        <dbReference type="PIRNR" id="PIRNR006769"/>
    </source>
</evidence>
<evidence type="ECO:0000256" key="5">
    <source>
        <dbReference type="ARBA" id="ARBA00007417"/>
    </source>
</evidence>
<dbReference type="Gene3D" id="3.40.140.10">
    <property type="entry name" value="Cytidine Deaminase, domain 2"/>
    <property type="match status" value="1"/>
</dbReference>
<dbReference type="PANTHER" id="PTHR38011">
    <property type="entry name" value="DIHYDROFOLATE REDUCTASE FAMILY PROTEIN (AFU_ORTHOLOGUE AFUA_8G06820)"/>
    <property type="match status" value="1"/>
</dbReference>
<comment type="function">
    <text evidence="1 14">Converts 2,5-diamino-6-(ribosylamino)-4(3h)-pyrimidinone 5'-phosphate into 5-amino-6-(ribosylamino)-2,4(1h,3h)-pyrimidinedione 5'-phosphate.</text>
</comment>
<keyword evidence="10 14" id="KW-0560">Oxidoreductase</keyword>
<evidence type="ECO:0000256" key="1">
    <source>
        <dbReference type="ARBA" id="ARBA00002151"/>
    </source>
</evidence>
<evidence type="ECO:0000313" key="16">
    <source>
        <dbReference type="EMBL" id="MBP1927035.1"/>
    </source>
</evidence>
<keyword evidence="6 14" id="KW-0686">Riboflavin biosynthesis</keyword>
<dbReference type="GO" id="GO:0008835">
    <property type="term" value="F:diaminohydroxyphosphoribosylaminopyrimidine deaminase activity"/>
    <property type="evidence" value="ECO:0007669"/>
    <property type="project" value="UniProtKB-EC"/>
</dbReference>
<comment type="pathway">
    <text evidence="2 14">Cofactor biosynthesis; riboflavin biosynthesis; 5-amino-6-(D-ribitylamino)uracil from GTP: step 2/4.</text>
</comment>
<evidence type="ECO:0000313" key="17">
    <source>
        <dbReference type="Proteomes" id="UP001519342"/>
    </source>
</evidence>
<evidence type="ECO:0000256" key="11">
    <source>
        <dbReference type="ARBA" id="ARBA00023268"/>
    </source>
</evidence>
<evidence type="ECO:0000256" key="6">
    <source>
        <dbReference type="ARBA" id="ARBA00022619"/>
    </source>
</evidence>
<comment type="similarity">
    <text evidence="5 14">In the C-terminal section; belongs to the HTP reductase family.</text>
</comment>
<dbReference type="Pfam" id="PF01872">
    <property type="entry name" value="RibD_C"/>
    <property type="match status" value="1"/>
</dbReference>
<keyword evidence="8 14" id="KW-0862">Zinc</keyword>
<dbReference type="NCBIfam" id="TIGR00326">
    <property type="entry name" value="eubact_ribD"/>
    <property type="match status" value="1"/>
</dbReference>
<dbReference type="InterPro" id="IPR002734">
    <property type="entry name" value="RibDG_C"/>
</dbReference>
<dbReference type="InterPro" id="IPR016192">
    <property type="entry name" value="APOBEC/CMP_deaminase_Zn-bd"/>
</dbReference>